<gene>
    <name evidence="8" type="ORF">IPJ38_15475</name>
</gene>
<evidence type="ECO:0000313" key="8">
    <source>
        <dbReference type="EMBL" id="MBK7416286.1"/>
    </source>
</evidence>
<evidence type="ECO:0000256" key="4">
    <source>
        <dbReference type="ARBA" id="ARBA00022777"/>
    </source>
</evidence>
<dbReference type="SUPFAM" id="SSF52172">
    <property type="entry name" value="CheY-like"/>
    <property type="match status" value="1"/>
</dbReference>
<dbReference type="Gene3D" id="3.40.50.2300">
    <property type="match status" value="1"/>
</dbReference>
<proteinExistence type="predicted"/>
<evidence type="ECO:0000313" key="9">
    <source>
        <dbReference type="Proteomes" id="UP000739411"/>
    </source>
</evidence>
<protein>
    <recommendedName>
        <fullName evidence="2">histidine kinase</fullName>
        <ecNumber evidence="2">2.7.13.3</ecNumber>
    </recommendedName>
</protein>
<name>A0A935MZC2_9RHOO</name>
<evidence type="ECO:0000256" key="2">
    <source>
        <dbReference type="ARBA" id="ARBA00012438"/>
    </source>
</evidence>
<feature type="domain" description="Response regulatory" evidence="7">
    <location>
        <begin position="144"/>
        <end position="259"/>
    </location>
</feature>
<keyword evidence="4" id="KW-0418">Kinase</keyword>
<reference evidence="8 9" key="1">
    <citation type="submission" date="2020-10" db="EMBL/GenBank/DDBJ databases">
        <title>Connecting structure to function with the recovery of over 1000 high-quality activated sludge metagenome-assembled genomes encoding full-length rRNA genes using long-read sequencing.</title>
        <authorList>
            <person name="Singleton C.M."/>
            <person name="Petriglieri F."/>
            <person name="Kristensen J.M."/>
            <person name="Kirkegaard R.H."/>
            <person name="Michaelsen T.Y."/>
            <person name="Andersen M.H."/>
            <person name="Karst S.M."/>
            <person name="Dueholm M.S."/>
            <person name="Nielsen P.H."/>
            <person name="Albertsen M."/>
        </authorList>
    </citation>
    <scope>NUCLEOTIDE SEQUENCE [LARGE SCALE GENOMIC DNA]</scope>
    <source>
        <strain evidence="8">EsbW_18-Q3-R4-48_BATAC.463</strain>
    </source>
</reference>
<dbReference type="InterPro" id="IPR011006">
    <property type="entry name" value="CheY-like_superfamily"/>
</dbReference>
<accession>A0A935MZC2</accession>
<dbReference type="Pfam" id="PF00072">
    <property type="entry name" value="Response_reg"/>
    <property type="match status" value="1"/>
</dbReference>
<dbReference type="SMART" id="SM00387">
    <property type="entry name" value="HATPase_c"/>
    <property type="match status" value="1"/>
</dbReference>
<dbReference type="SUPFAM" id="SSF55874">
    <property type="entry name" value="ATPase domain of HSP90 chaperone/DNA topoisomerase II/histidine kinase"/>
    <property type="match status" value="1"/>
</dbReference>
<dbReference type="GO" id="GO:0005886">
    <property type="term" value="C:plasma membrane"/>
    <property type="evidence" value="ECO:0007669"/>
    <property type="project" value="TreeGrafter"/>
</dbReference>
<keyword evidence="5" id="KW-0597">Phosphoprotein</keyword>
<dbReference type="Gene3D" id="3.30.565.10">
    <property type="entry name" value="Histidine kinase-like ATPase, C-terminal domain"/>
    <property type="match status" value="1"/>
</dbReference>
<dbReference type="InterPro" id="IPR003594">
    <property type="entry name" value="HATPase_dom"/>
</dbReference>
<dbReference type="EMBL" id="JADJMS010000038">
    <property type="protein sequence ID" value="MBK7416286.1"/>
    <property type="molecule type" value="Genomic_DNA"/>
</dbReference>
<dbReference type="GO" id="GO:0009927">
    <property type="term" value="F:histidine phosphotransfer kinase activity"/>
    <property type="evidence" value="ECO:0007669"/>
    <property type="project" value="TreeGrafter"/>
</dbReference>
<dbReference type="InterPro" id="IPR001789">
    <property type="entry name" value="Sig_transdc_resp-reg_receiver"/>
</dbReference>
<evidence type="ECO:0000256" key="3">
    <source>
        <dbReference type="ARBA" id="ARBA00022679"/>
    </source>
</evidence>
<dbReference type="GO" id="GO:0000155">
    <property type="term" value="F:phosphorelay sensor kinase activity"/>
    <property type="evidence" value="ECO:0007669"/>
    <property type="project" value="TreeGrafter"/>
</dbReference>
<evidence type="ECO:0000256" key="1">
    <source>
        <dbReference type="ARBA" id="ARBA00000085"/>
    </source>
</evidence>
<keyword evidence="3" id="KW-0808">Transferase</keyword>
<organism evidence="8 9">
    <name type="scientific">Candidatus Dechloromonas phosphorivorans</name>
    <dbReference type="NCBI Taxonomy" id="2899244"/>
    <lineage>
        <taxon>Bacteria</taxon>
        <taxon>Pseudomonadati</taxon>
        <taxon>Pseudomonadota</taxon>
        <taxon>Betaproteobacteria</taxon>
        <taxon>Rhodocyclales</taxon>
        <taxon>Azonexaceae</taxon>
        <taxon>Dechloromonas</taxon>
    </lineage>
</organism>
<dbReference type="PROSITE" id="PS50109">
    <property type="entry name" value="HIS_KIN"/>
    <property type="match status" value="1"/>
</dbReference>
<comment type="caution">
    <text evidence="8">The sequence shown here is derived from an EMBL/GenBank/DDBJ whole genome shotgun (WGS) entry which is preliminary data.</text>
</comment>
<comment type="catalytic activity">
    <reaction evidence="1">
        <text>ATP + protein L-histidine = ADP + protein N-phospho-L-histidine.</text>
        <dbReference type="EC" id="2.7.13.3"/>
    </reaction>
</comment>
<dbReference type="InterPro" id="IPR036890">
    <property type="entry name" value="HATPase_C_sf"/>
</dbReference>
<dbReference type="Proteomes" id="UP000739411">
    <property type="component" value="Unassembled WGS sequence"/>
</dbReference>
<dbReference type="PANTHER" id="PTHR43047">
    <property type="entry name" value="TWO-COMPONENT HISTIDINE PROTEIN KINASE"/>
    <property type="match status" value="1"/>
</dbReference>
<feature type="modified residue" description="4-aspartylphosphate" evidence="5">
    <location>
        <position position="194"/>
    </location>
</feature>
<evidence type="ECO:0000259" key="7">
    <source>
        <dbReference type="PROSITE" id="PS50110"/>
    </source>
</evidence>
<dbReference type="Pfam" id="PF02518">
    <property type="entry name" value="HATPase_c"/>
    <property type="match status" value="1"/>
</dbReference>
<sequence>MQAKAFEATLNIEIEPELPAVLADQVQIEQLLLNLIRNGFEAMKQSTTPRQLLLGARQDAEARVRVEVIDHGRGLQHGNDQWPLGTLLFRQGKMDGMGLSICRSIIENHSGHLGPNRHQKVAPNSALRRPAHKGVPMLNVPKALVCVVDDDAMVRQSLGMLLETPGLALRHLPDCRRSFLESSEMTQCECLILDVRMPGISGTVLQDILSERAAYLPIIFISGHGDIPLAVEVGCAKAPSISCKNLSMSRYCSTGYKKPSPSAVNDRLSNAGNRRLIHDWPA</sequence>
<evidence type="ECO:0000259" key="6">
    <source>
        <dbReference type="PROSITE" id="PS50109"/>
    </source>
</evidence>
<dbReference type="PANTHER" id="PTHR43047:SF72">
    <property type="entry name" value="OSMOSENSING HISTIDINE PROTEIN KINASE SLN1"/>
    <property type="match status" value="1"/>
</dbReference>
<dbReference type="EC" id="2.7.13.3" evidence="2"/>
<dbReference type="AlphaFoldDB" id="A0A935MZC2"/>
<dbReference type="PROSITE" id="PS50110">
    <property type="entry name" value="RESPONSE_REGULATORY"/>
    <property type="match status" value="1"/>
</dbReference>
<feature type="domain" description="Histidine kinase" evidence="6">
    <location>
        <begin position="1"/>
        <end position="113"/>
    </location>
</feature>
<dbReference type="InterPro" id="IPR005467">
    <property type="entry name" value="His_kinase_dom"/>
</dbReference>
<evidence type="ECO:0000256" key="5">
    <source>
        <dbReference type="PROSITE-ProRule" id="PRU00169"/>
    </source>
</evidence>